<sequence>MILSAPTTSLYAMTNLPSATSAGQQQSAADATPQFVRLTEAHRKEVGITVDGEAITALTGDTVLSAILLHTRRVRDTEFSGEPRAGFCLMGACQDCWVQLEEGTRIRACSTFVKDGMRVLTRPSGVIGA</sequence>
<organism evidence="2 3">
    <name type="scientific">Caballeronia sordidicola</name>
    <name type="common">Burkholderia sordidicola</name>
    <dbReference type="NCBI Taxonomy" id="196367"/>
    <lineage>
        <taxon>Bacteria</taxon>
        <taxon>Pseudomonadati</taxon>
        <taxon>Pseudomonadota</taxon>
        <taxon>Betaproteobacteria</taxon>
        <taxon>Burkholderiales</taxon>
        <taxon>Burkholderiaceae</taxon>
        <taxon>Caballeronia</taxon>
    </lineage>
</organism>
<dbReference type="InterPro" id="IPR042204">
    <property type="entry name" value="2Fe-2S-bd_N"/>
</dbReference>
<dbReference type="AlphaFoldDB" id="A0A226X4K9"/>
<dbReference type="InterPro" id="IPR036010">
    <property type="entry name" value="2Fe-2S_ferredoxin-like_sf"/>
</dbReference>
<dbReference type="Proteomes" id="UP000214720">
    <property type="component" value="Unassembled WGS sequence"/>
</dbReference>
<gene>
    <name evidence="2" type="ORF">BSU04_12645</name>
</gene>
<name>A0A226X4K9_CABSO</name>
<dbReference type="Gene3D" id="3.10.20.440">
    <property type="entry name" value="2Fe-2S iron-sulphur cluster binding domain, sarcosine oxidase, alpha subunit, N-terminal domain"/>
    <property type="match status" value="1"/>
</dbReference>
<reference evidence="3" key="1">
    <citation type="submission" date="2017-01" db="EMBL/GenBank/DDBJ databases">
        <title>Genome Analysis of Deinococcus marmoris KOPRI26562.</title>
        <authorList>
            <person name="Kim J.H."/>
            <person name="Oh H.-M."/>
        </authorList>
    </citation>
    <scope>NUCLEOTIDE SEQUENCE [LARGE SCALE GENOMIC DNA]</scope>
    <source>
        <strain evidence="3">PAMC 26633</strain>
    </source>
</reference>
<dbReference type="EMBL" id="MTHB01000070">
    <property type="protein sequence ID" value="OXC78283.1"/>
    <property type="molecule type" value="Genomic_DNA"/>
</dbReference>
<evidence type="ECO:0000313" key="2">
    <source>
        <dbReference type="EMBL" id="OXC78283.1"/>
    </source>
</evidence>
<evidence type="ECO:0000256" key="1">
    <source>
        <dbReference type="ARBA" id="ARBA00023002"/>
    </source>
</evidence>
<keyword evidence="1" id="KW-0560">Oxidoreductase</keyword>
<accession>A0A226X4K9</accession>
<evidence type="ECO:0000313" key="3">
    <source>
        <dbReference type="Proteomes" id="UP000214720"/>
    </source>
</evidence>
<protein>
    <submittedName>
        <fullName evidence="2">Opine oxidase subunit C</fullName>
    </submittedName>
</protein>
<dbReference type="Pfam" id="PF13510">
    <property type="entry name" value="Fer2_4"/>
    <property type="match status" value="1"/>
</dbReference>
<comment type="caution">
    <text evidence="2">The sequence shown here is derived from an EMBL/GenBank/DDBJ whole genome shotgun (WGS) entry which is preliminary data.</text>
</comment>
<dbReference type="SUPFAM" id="SSF54292">
    <property type="entry name" value="2Fe-2S ferredoxin-like"/>
    <property type="match status" value="1"/>
</dbReference>
<dbReference type="GO" id="GO:0016491">
    <property type="term" value="F:oxidoreductase activity"/>
    <property type="evidence" value="ECO:0007669"/>
    <property type="project" value="UniProtKB-KW"/>
</dbReference>
<proteinExistence type="predicted"/>
<dbReference type="GO" id="GO:0051536">
    <property type="term" value="F:iron-sulfur cluster binding"/>
    <property type="evidence" value="ECO:0007669"/>
    <property type="project" value="InterPro"/>
</dbReference>